<comment type="subcellular location">
    <subcellularLocation>
        <location evidence="1">Membrane</location>
        <topology evidence="1">Multi-pass membrane protein</topology>
    </subcellularLocation>
</comment>
<dbReference type="GeneTree" id="ENSGT00390000013711"/>
<accession>A0A3Q2YUQ3</accession>
<evidence type="ECO:0000256" key="3">
    <source>
        <dbReference type="ARBA" id="ARBA00022989"/>
    </source>
</evidence>
<keyword evidence="8" id="KW-1185">Reference proteome</keyword>
<evidence type="ECO:0000313" key="7">
    <source>
        <dbReference type="Ensembl" id="ENSHCOP00000022665.1"/>
    </source>
</evidence>
<dbReference type="Proteomes" id="UP000264820">
    <property type="component" value="Unplaced"/>
</dbReference>
<dbReference type="OMA" id="CIGHNYH"/>
<keyword evidence="3 5" id="KW-1133">Transmembrane helix</keyword>
<dbReference type="SUPFAM" id="SSF46934">
    <property type="entry name" value="UBA-like"/>
    <property type="match status" value="1"/>
</dbReference>
<evidence type="ECO:0000256" key="2">
    <source>
        <dbReference type="ARBA" id="ARBA00022692"/>
    </source>
</evidence>
<feature type="transmembrane region" description="Helical" evidence="5">
    <location>
        <begin position="54"/>
        <end position="76"/>
    </location>
</feature>
<reference evidence="7" key="2">
    <citation type="submission" date="2025-09" db="UniProtKB">
        <authorList>
            <consortium name="Ensembl"/>
        </authorList>
    </citation>
    <scope>IDENTIFICATION</scope>
</reference>
<dbReference type="Gene3D" id="1.10.8.10">
    <property type="entry name" value="DNA helicase RuvA subunit, C-terminal domain"/>
    <property type="match status" value="1"/>
</dbReference>
<keyword evidence="4 5" id="KW-0472">Membrane</keyword>
<dbReference type="OrthoDB" id="9908508at2759"/>
<name>A0A3Q2YUQ3_HIPCM</name>
<dbReference type="InterPro" id="IPR009060">
    <property type="entry name" value="UBA-like_sf"/>
</dbReference>
<keyword evidence="2 5" id="KW-0812">Transmembrane</keyword>
<feature type="transmembrane region" description="Helical" evidence="5">
    <location>
        <begin position="16"/>
        <end position="34"/>
    </location>
</feature>
<dbReference type="CTD" id="25807"/>
<feature type="transmembrane region" description="Helical" evidence="5">
    <location>
        <begin position="88"/>
        <end position="110"/>
    </location>
</feature>
<reference evidence="7" key="1">
    <citation type="submission" date="2025-08" db="UniProtKB">
        <authorList>
            <consortium name="Ensembl"/>
        </authorList>
    </citation>
    <scope>IDENTIFICATION</scope>
</reference>
<protein>
    <submittedName>
        <fullName evidence="7">Rhomboid domain containing 3</fullName>
    </submittedName>
</protein>
<feature type="domain" description="Peptidase S54 rhomboid" evidence="6">
    <location>
        <begin position="53"/>
        <end position="166"/>
    </location>
</feature>
<organism evidence="7 8">
    <name type="scientific">Hippocampus comes</name>
    <name type="common">Tiger tail seahorse</name>
    <dbReference type="NCBI Taxonomy" id="109280"/>
    <lineage>
        <taxon>Eukaryota</taxon>
        <taxon>Metazoa</taxon>
        <taxon>Chordata</taxon>
        <taxon>Craniata</taxon>
        <taxon>Vertebrata</taxon>
        <taxon>Euteleostomi</taxon>
        <taxon>Actinopterygii</taxon>
        <taxon>Neopterygii</taxon>
        <taxon>Teleostei</taxon>
        <taxon>Neoteleostei</taxon>
        <taxon>Acanthomorphata</taxon>
        <taxon>Syngnathiaria</taxon>
        <taxon>Syngnathiformes</taxon>
        <taxon>Syngnathoidei</taxon>
        <taxon>Syngnathidae</taxon>
        <taxon>Hippocampus</taxon>
    </lineage>
</organism>
<feature type="transmembrane region" description="Helical" evidence="5">
    <location>
        <begin position="146"/>
        <end position="170"/>
    </location>
</feature>
<dbReference type="GeneID" id="109511400"/>
<dbReference type="InterPro" id="IPR022764">
    <property type="entry name" value="Peptidase_S54_rhomboid_dom"/>
</dbReference>
<dbReference type="STRING" id="109280.ENSHCOP00000022665"/>
<dbReference type="RefSeq" id="XP_019718048.1">
    <property type="nucleotide sequence ID" value="XM_019862489.1"/>
</dbReference>
<dbReference type="GO" id="GO:0004252">
    <property type="term" value="F:serine-type endopeptidase activity"/>
    <property type="evidence" value="ECO:0007669"/>
    <property type="project" value="InterPro"/>
</dbReference>
<evidence type="ECO:0000259" key="6">
    <source>
        <dbReference type="Pfam" id="PF01694"/>
    </source>
</evidence>
<dbReference type="SUPFAM" id="SSF144091">
    <property type="entry name" value="Rhomboid-like"/>
    <property type="match status" value="1"/>
</dbReference>
<sequence length="361" mass="39829">MRYRVFSVWLGSGRPGFFLGTTLLVALILMVYAAGPQTSLSLGPGGHFPRFRDVFLYALNHDDLPSLLVSVSLLLLFGPRQERLWGTVAYLGLATLTMTVLPLIYTLVIFVFSLEASRVCGYAAIQLALFTAQCRHVTKRRLQGCLPVWILPWLLLLLCLIVVPGTPALLNFCAICIAHNYSPSLIGMLQELEKAYVLTFIPTSAYILTSSRLRLPTYSSSQISYSQFMHEDHATPSPMSAPLSLNHHPWEEPLSGWRPESEAEVVEEQMLRAGILASLQDVPEEVNRKVEVPKSSVSALRLQQLEKMGFPTEKAVVALAASKQLDGAISLLIDNRVGEQAVVTAKGKKTTPLKSPELTQN</sequence>
<evidence type="ECO:0000256" key="1">
    <source>
        <dbReference type="ARBA" id="ARBA00004141"/>
    </source>
</evidence>
<proteinExistence type="predicted"/>
<dbReference type="Ensembl" id="ENSHCOT00000000493.1">
    <property type="protein sequence ID" value="ENSHCOP00000022665.1"/>
    <property type="gene ID" value="ENSHCOG00000010554.1"/>
</dbReference>
<dbReference type="InterPro" id="IPR035952">
    <property type="entry name" value="Rhomboid-like_sf"/>
</dbReference>
<evidence type="ECO:0000256" key="4">
    <source>
        <dbReference type="ARBA" id="ARBA00023136"/>
    </source>
</evidence>
<evidence type="ECO:0000256" key="5">
    <source>
        <dbReference type="SAM" id="Phobius"/>
    </source>
</evidence>
<dbReference type="AlphaFoldDB" id="A0A3Q2YUQ3"/>
<evidence type="ECO:0000313" key="8">
    <source>
        <dbReference type="Proteomes" id="UP000264820"/>
    </source>
</evidence>
<dbReference type="Pfam" id="PF01694">
    <property type="entry name" value="Rhomboid"/>
    <property type="match status" value="1"/>
</dbReference>
<dbReference type="GO" id="GO:0016020">
    <property type="term" value="C:membrane"/>
    <property type="evidence" value="ECO:0007669"/>
    <property type="project" value="UniProtKB-SubCell"/>
</dbReference>